<dbReference type="EMBL" id="BAAAWD010000015">
    <property type="protein sequence ID" value="GAA3023419.1"/>
    <property type="molecule type" value="Genomic_DNA"/>
</dbReference>
<feature type="domain" description="RNA polymerase sigma-70 region 2" evidence="5">
    <location>
        <begin position="38"/>
        <end position="102"/>
    </location>
</feature>
<feature type="domain" description="RNA polymerase sigma factor 70 region 4 type 2" evidence="6">
    <location>
        <begin position="128"/>
        <end position="180"/>
    </location>
</feature>
<protein>
    <submittedName>
        <fullName evidence="7">Sigma-70 family RNA polymerase sigma factor</fullName>
    </submittedName>
</protein>
<dbReference type="Pfam" id="PF04542">
    <property type="entry name" value="Sigma70_r2"/>
    <property type="match status" value="1"/>
</dbReference>
<evidence type="ECO:0000256" key="4">
    <source>
        <dbReference type="ARBA" id="ARBA00023163"/>
    </source>
</evidence>
<dbReference type="Proteomes" id="UP001499930">
    <property type="component" value="Unassembled WGS sequence"/>
</dbReference>
<dbReference type="InterPro" id="IPR039425">
    <property type="entry name" value="RNA_pol_sigma-70-like"/>
</dbReference>
<dbReference type="InterPro" id="IPR007627">
    <property type="entry name" value="RNA_pol_sigma70_r2"/>
</dbReference>
<dbReference type="NCBIfam" id="TIGR02937">
    <property type="entry name" value="sigma70-ECF"/>
    <property type="match status" value="1"/>
</dbReference>
<reference evidence="7 8" key="1">
    <citation type="journal article" date="2019" name="Int. J. Syst. Evol. Microbiol.">
        <title>The Global Catalogue of Microorganisms (GCM) 10K type strain sequencing project: providing services to taxonomists for standard genome sequencing and annotation.</title>
        <authorList>
            <consortium name="The Broad Institute Genomics Platform"/>
            <consortium name="The Broad Institute Genome Sequencing Center for Infectious Disease"/>
            <person name="Wu L."/>
            <person name="Ma J."/>
        </authorList>
    </citation>
    <scope>NUCLEOTIDE SEQUENCE [LARGE SCALE GENOMIC DNA]</scope>
    <source>
        <strain evidence="7 8">JCM 3106</strain>
    </source>
</reference>
<dbReference type="InterPro" id="IPR036388">
    <property type="entry name" value="WH-like_DNA-bd_sf"/>
</dbReference>
<comment type="similarity">
    <text evidence="1">Belongs to the sigma-70 factor family. ECF subfamily.</text>
</comment>
<dbReference type="Pfam" id="PF08281">
    <property type="entry name" value="Sigma70_r4_2"/>
    <property type="match status" value="1"/>
</dbReference>
<evidence type="ECO:0000313" key="7">
    <source>
        <dbReference type="EMBL" id="GAA3023419.1"/>
    </source>
</evidence>
<dbReference type="SUPFAM" id="SSF88659">
    <property type="entry name" value="Sigma3 and sigma4 domains of RNA polymerase sigma factors"/>
    <property type="match status" value="1"/>
</dbReference>
<keyword evidence="2" id="KW-0805">Transcription regulation</keyword>
<dbReference type="InterPro" id="IPR013324">
    <property type="entry name" value="RNA_pol_sigma_r3/r4-like"/>
</dbReference>
<dbReference type="Gene3D" id="1.10.10.10">
    <property type="entry name" value="Winged helix-like DNA-binding domain superfamily/Winged helix DNA-binding domain"/>
    <property type="match status" value="1"/>
</dbReference>
<dbReference type="Gene3D" id="1.10.1740.10">
    <property type="match status" value="1"/>
</dbReference>
<evidence type="ECO:0000256" key="2">
    <source>
        <dbReference type="ARBA" id="ARBA00023015"/>
    </source>
</evidence>
<dbReference type="InterPro" id="IPR013325">
    <property type="entry name" value="RNA_pol_sigma_r2"/>
</dbReference>
<gene>
    <name evidence="7" type="ORF">GCM10017559_55920</name>
</gene>
<evidence type="ECO:0000313" key="8">
    <source>
        <dbReference type="Proteomes" id="UP001499930"/>
    </source>
</evidence>
<organism evidence="7 8">
    <name type="scientific">Streptosporangium longisporum</name>
    <dbReference type="NCBI Taxonomy" id="46187"/>
    <lineage>
        <taxon>Bacteria</taxon>
        <taxon>Bacillati</taxon>
        <taxon>Actinomycetota</taxon>
        <taxon>Actinomycetes</taxon>
        <taxon>Streptosporangiales</taxon>
        <taxon>Streptosporangiaceae</taxon>
        <taxon>Streptosporangium</taxon>
    </lineage>
</organism>
<dbReference type="InterPro" id="IPR014284">
    <property type="entry name" value="RNA_pol_sigma-70_dom"/>
</dbReference>
<evidence type="ECO:0000259" key="5">
    <source>
        <dbReference type="Pfam" id="PF04542"/>
    </source>
</evidence>
<keyword evidence="8" id="KW-1185">Reference proteome</keyword>
<dbReference type="InterPro" id="IPR013249">
    <property type="entry name" value="RNA_pol_sigma70_r4_t2"/>
</dbReference>
<comment type="caution">
    <text evidence="7">The sequence shown here is derived from an EMBL/GenBank/DDBJ whole genome shotgun (WGS) entry which is preliminary data.</text>
</comment>
<evidence type="ECO:0000256" key="3">
    <source>
        <dbReference type="ARBA" id="ARBA00023082"/>
    </source>
</evidence>
<evidence type="ECO:0000259" key="6">
    <source>
        <dbReference type="Pfam" id="PF08281"/>
    </source>
</evidence>
<dbReference type="CDD" id="cd06171">
    <property type="entry name" value="Sigma70_r4"/>
    <property type="match status" value="1"/>
</dbReference>
<proteinExistence type="inferred from homology"/>
<name>A0ABN3Y9N9_9ACTN</name>
<dbReference type="PANTHER" id="PTHR43133:SF51">
    <property type="entry name" value="RNA POLYMERASE SIGMA FACTOR"/>
    <property type="match status" value="1"/>
</dbReference>
<keyword evidence="3" id="KW-0731">Sigma factor</keyword>
<dbReference type="SUPFAM" id="SSF88946">
    <property type="entry name" value="Sigma2 domain of RNA polymerase sigma factors"/>
    <property type="match status" value="1"/>
</dbReference>
<keyword evidence="4" id="KW-0804">Transcription</keyword>
<sequence length="191" mass="21925">MNLIGLPPDCAGEREGEMTDELLVVRAQLGERAALAELVTRWRVPVWTYVRRMLDAERADDVTQEIWLAVVRGLPRLREPGRFAPWLFTIARRSVNDRLRGEYARAREDLTADDVLTEDPVEAMVDRAELVNALSGLPVPEREILVLFYLEDLSVEDCARICQVPVGTVKSRLNRARRMLREHLQERGHRS</sequence>
<evidence type="ECO:0000256" key="1">
    <source>
        <dbReference type="ARBA" id="ARBA00010641"/>
    </source>
</evidence>
<dbReference type="PANTHER" id="PTHR43133">
    <property type="entry name" value="RNA POLYMERASE ECF-TYPE SIGMA FACTO"/>
    <property type="match status" value="1"/>
</dbReference>
<accession>A0ABN3Y9N9</accession>